<reference evidence="1 2" key="1">
    <citation type="submission" date="2014-04" db="EMBL/GenBank/DDBJ databases">
        <title>Evolutionary Origins and Diversification of the Mycorrhizal Mutualists.</title>
        <authorList>
            <consortium name="DOE Joint Genome Institute"/>
            <consortium name="Mycorrhizal Genomics Consortium"/>
            <person name="Kohler A."/>
            <person name="Kuo A."/>
            <person name="Nagy L.G."/>
            <person name="Floudas D."/>
            <person name="Copeland A."/>
            <person name="Barry K.W."/>
            <person name="Cichocki N."/>
            <person name="Veneault-Fourrey C."/>
            <person name="LaButti K."/>
            <person name="Lindquist E.A."/>
            <person name="Lipzen A."/>
            <person name="Lundell T."/>
            <person name="Morin E."/>
            <person name="Murat C."/>
            <person name="Riley R."/>
            <person name="Ohm R."/>
            <person name="Sun H."/>
            <person name="Tunlid A."/>
            <person name="Henrissat B."/>
            <person name="Grigoriev I.V."/>
            <person name="Hibbett D.S."/>
            <person name="Martin F."/>
        </authorList>
    </citation>
    <scope>NUCLEOTIDE SEQUENCE [LARGE SCALE GENOMIC DNA]</scope>
    <source>
        <strain evidence="1 2">FD-317 M1</strain>
    </source>
</reference>
<evidence type="ECO:0000313" key="2">
    <source>
        <dbReference type="Proteomes" id="UP000053593"/>
    </source>
</evidence>
<keyword evidence="2" id="KW-1185">Reference proteome</keyword>
<gene>
    <name evidence="1" type="ORF">GYMLUDRAFT_962768</name>
</gene>
<dbReference type="HOGENOM" id="CLU_2085106_0_0_1"/>
<dbReference type="AlphaFoldDB" id="A0A0D0C4F8"/>
<sequence length="117" mass="13227">MALLLDRDMAGYESELAHLHSQILYVEAQKKRLFNYKRKIYSLLSSIRRLPNEILGRVFELACGMNLLQEHPWTNADNPPATKLSSPSLTYLPSLVISSVCALFTCTVIRDSTGNTR</sequence>
<organism evidence="1 2">
    <name type="scientific">Collybiopsis luxurians FD-317 M1</name>
    <dbReference type="NCBI Taxonomy" id="944289"/>
    <lineage>
        <taxon>Eukaryota</taxon>
        <taxon>Fungi</taxon>
        <taxon>Dikarya</taxon>
        <taxon>Basidiomycota</taxon>
        <taxon>Agaricomycotina</taxon>
        <taxon>Agaricomycetes</taxon>
        <taxon>Agaricomycetidae</taxon>
        <taxon>Agaricales</taxon>
        <taxon>Marasmiineae</taxon>
        <taxon>Omphalotaceae</taxon>
        <taxon>Collybiopsis</taxon>
        <taxon>Collybiopsis luxurians</taxon>
    </lineage>
</organism>
<protein>
    <submittedName>
        <fullName evidence="1">Unplaced genomic scaffold GYMLUscaffold_90, whole genome shotgun sequence</fullName>
    </submittedName>
</protein>
<proteinExistence type="predicted"/>
<name>A0A0D0C4F8_9AGAR</name>
<accession>A0A0D0C4F8</accession>
<evidence type="ECO:0000313" key="1">
    <source>
        <dbReference type="EMBL" id="KIK52727.1"/>
    </source>
</evidence>
<dbReference type="OrthoDB" id="3266451at2759"/>
<dbReference type="Proteomes" id="UP000053593">
    <property type="component" value="Unassembled WGS sequence"/>
</dbReference>
<dbReference type="EMBL" id="KN834838">
    <property type="protein sequence ID" value="KIK52727.1"/>
    <property type="molecule type" value="Genomic_DNA"/>
</dbReference>